<dbReference type="Gene3D" id="1.25.40.20">
    <property type="entry name" value="Ankyrin repeat-containing domain"/>
    <property type="match status" value="1"/>
</dbReference>
<organism evidence="4 5">
    <name type="scientific">Paenibacillus pectinilyticus</name>
    <dbReference type="NCBI Taxonomy" id="512399"/>
    <lineage>
        <taxon>Bacteria</taxon>
        <taxon>Bacillati</taxon>
        <taxon>Bacillota</taxon>
        <taxon>Bacilli</taxon>
        <taxon>Bacillales</taxon>
        <taxon>Paenibacillaceae</taxon>
        <taxon>Paenibacillus</taxon>
    </lineage>
</organism>
<evidence type="ECO:0000256" key="1">
    <source>
        <dbReference type="ARBA" id="ARBA00022737"/>
    </source>
</evidence>
<dbReference type="SUPFAM" id="SSF48403">
    <property type="entry name" value="Ankyrin repeat"/>
    <property type="match status" value="1"/>
</dbReference>
<comment type="caution">
    <text evidence="4">The sequence shown here is derived from an EMBL/GenBank/DDBJ whole genome shotgun (WGS) entry which is preliminary data.</text>
</comment>
<dbReference type="Proteomes" id="UP000093309">
    <property type="component" value="Unassembled WGS sequence"/>
</dbReference>
<dbReference type="OrthoDB" id="5622506at2"/>
<keyword evidence="5" id="KW-1185">Reference proteome</keyword>
<evidence type="ECO:0000313" key="4">
    <source>
        <dbReference type="EMBL" id="OCT15889.1"/>
    </source>
</evidence>
<dbReference type="InterPro" id="IPR002110">
    <property type="entry name" value="Ankyrin_rpt"/>
</dbReference>
<evidence type="ECO:0000256" key="2">
    <source>
        <dbReference type="ARBA" id="ARBA00023043"/>
    </source>
</evidence>
<evidence type="ECO:0000256" key="3">
    <source>
        <dbReference type="PROSITE-ProRule" id="PRU00023"/>
    </source>
</evidence>
<dbReference type="RefSeq" id="WP_065851393.1">
    <property type="nucleotide sequence ID" value="NZ_LYPC01000012.1"/>
</dbReference>
<proteinExistence type="predicted"/>
<name>A0A1C1A5S5_9BACL</name>
<sequence length="168" mass="17789">MINDIFTAARTGDTGRVKALLEIDLTLANAENSDGLTLLGFAAHFGQSGVVKLLLENGADVNAVSHSRVSYIPSNTALHAAIAGERSVEVIQLLLERGAKTTIRDSNGQTSLHVAAFHTDSTPIIELLLDYGADVNEKTDDGSYAIEIANEQGHTVVTDLLRKHGAIG</sequence>
<reference evidence="5" key="1">
    <citation type="submission" date="2016-05" db="EMBL/GenBank/DDBJ databases">
        <title>Paenibacillus oryzae. sp. nov., isolated from the rice root.</title>
        <authorList>
            <person name="Zhang J."/>
            <person name="Zhang X."/>
        </authorList>
    </citation>
    <scope>NUCLEOTIDE SEQUENCE [LARGE SCALE GENOMIC DNA]</scope>
    <source>
        <strain evidence="5">KCTC13222</strain>
    </source>
</reference>
<protein>
    <submittedName>
        <fullName evidence="4">Uncharacterized protein</fullName>
    </submittedName>
</protein>
<dbReference type="PRINTS" id="PR01415">
    <property type="entry name" value="ANKYRIN"/>
</dbReference>
<dbReference type="EMBL" id="LYPC01000012">
    <property type="protein sequence ID" value="OCT15889.1"/>
    <property type="molecule type" value="Genomic_DNA"/>
</dbReference>
<evidence type="ECO:0000313" key="5">
    <source>
        <dbReference type="Proteomes" id="UP000093309"/>
    </source>
</evidence>
<dbReference type="SMART" id="SM00248">
    <property type="entry name" value="ANK"/>
    <property type="match status" value="3"/>
</dbReference>
<dbReference type="PROSITE" id="PS50297">
    <property type="entry name" value="ANK_REP_REGION"/>
    <property type="match status" value="3"/>
</dbReference>
<feature type="repeat" description="ANK" evidence="3">
    <location>
        <begin position="73"/>
        <end position="106"/>
    </location>
</feature>
<feature type="repeat" description="ANK" evidence="3">
    <location>
        <begin position="34"/>
        <end position="66"/>
    </location>
</feature>
<keyword evidence="2 3" id="KW-0040">ANK repeat</keyword>
<dbReference type="STRING" id="512399.A8709_09705"/>
<feature type="repeat" description="ANK" evidence="3">
    <location>
        <begin position="107"/>
        <end position="140"/>
    </location>
</feature>
<dbReference type="PROSITE" id="PS50088">
    <property type="entry name" value="ANK_REPEAT"/>
    <property type="match status" value="3"/>
</dbReference>
<gene>
    <name evidence="4" type="ORF">A8709_09705</name>
</gene>
<dbReference type="InterPro" id="IPR050745">
    <property type="entry name" value="Multifunctional_regulatory"/>
</dbReference>
<dbReference type="PANTHER" id="PTHR24189:SF50">
    <property type="entry name" value="ANKYRIN REPEAT AND SOCS BOX PROTEIN 2"/>
    <property type="match status" value="1"/>
</dbReference>
<keyword evidence="1" id="KW-0677">Repeat</keyword>
<accession>A0A1C1A5S5</accession>
<dbReference type="InterPro" id="IPR036770">
    <property type="entry name" value="Ankyrin_rpt-contain_sf"/>
</dbReference>
<dbReference type="Pfam" id="PF12796">
    <property type="entry name" value="Ank_2"/>
    <property type="match status" value="2"/>
</dbReference>
<dbReference type="PANTHER" id="PTHR24189">
    <property type="entry name" value="MYOTROPHIN"/>
    <property type="match status" value="1"/>
</dbReference>
<dbReference type="AlphaFoldDB" id="A0A1C1A5S5"/>